<organism evidence="2 3">
    <name type="scientific">Parachitinimonas caeni</name>
    <dbReference type="NCBI Taxonomy" id="3031301"/>
    <lineage>
        <taxon>Bacteria</taxon>
        <taxon>Pseudomonadati</taxon>
        <taxon>Pseudomonadota</taxon>
        <taxon>Betaproteobacteria</taxon>
        <taxon>Neisseriales</taxon>
        <taxon>Chitinibacteraceae</taxon>
        <taxon>Parachitinimonas</taxon>
    </lineage>
</organism>
<accession>A0ABT7E2R4</accession>
<feature type="transmembrane region" description="Helical" evidence="1">
    <location>
        <begin position="338"/>
        <end position="356"/>
    </location>
</feature>
<feature type="transmembrane region" description="Helical" evidence="1">
    <location>
        <begin position="368"/>
        <end position="400"/>
    </location>
</feature>
<name>A0ABT7E2R4_9NEIS</name>
<feature type="transmembrane region" description="Helical" evidence="1">
    <location>
        <begin position="962"/>
        <end position="981"/>
    </location>
</feature>
<evidence type="ECO:0000256" key="1">
    <source>
        <dbReference type="SAM" id="Phobius"/>
    </source>
</evidence>
<dbReference type="SUPFAM" id="SSF82866">
    <property type="entry name" value="Multidrug efflux transporter AcrB transmembrane domain"/>
    <property type="match status" value="2"/>
</dbReference>
<dbReference type="SUPFAM" id="SSF82714">
    <property type="entry name" value="Multidrug efflux transporter AcrB TolC docking domain, DN and DC subdomains"/>
    <property type="match status" value="2"/>
</dbReference>
<dbReference type="Gene3D" id="1.20.1640.10">
    <property type="entry name" value="Multidrug efflux transporter AcrB transmembrane domain"/>
    <property type="match status" value="2"/>
</dbReference>
<keyword evidence="1" id="KW-0812">Transmembrane</keyword>
<proteinExistence type="predicted"/>
<dbReference type="Gene3D" id="3.30.2090.10">
    <property type="entry name" value="Multidrug efflux transporter AcrB TolC docking domain, DN and DC subdomains"/>
    <property type="match status" value="2"/>
</dbReference>
<evidence type="ECO:0000313" key="2">
    <source>
        <dbReference type="EMBL" id="MDK2126611.1"/>
    </source>
</evidence>
<comment type="caution">
    <text evidence="2">The sequence shown here is derived from an EMBL/GenBank/DDBJ whole genome shotgun (WGS) entry which is preliminary data.</text>
</comment>
<keyword evidence="1" id="KW-1133">Transmembrane helix</keyword>
<protein>
    <submittedName>
        <fullName evidence="2">Efflux RND transporter permease subunit</fullName>
    </submittedName>
</protein>
<gene>
    <name evidence="2" type="ORF">PZA18_21435</name>
</gene>
<keyword evidence="1" id="KW-0472">Membrane</keyword>
<dbReference type="Gene3D" id="3.30.70.1430">
    <property type="entry name" value="Multidrug efflux transporter AcrB pore domain"/>
    <property type="match status" value="2"/>
</dbReference>
<feature type="transmembrane region" description="Helical" evidence="1">
    <location>
        <begin position="536"/>
        <end position="558"/>
    </location>
</feature>
<dbReference type="RefSeq" id="WP_284102930.1">
    <property type="nucleotide sequence ID" value="NZ_JARRAF010000043.1"/>
</dbReference>
<dbReference type="Proteomes" id="UP001172778">
    <property type="component" value="Unassembled WGS sequence"/>
</dbReference>
<dbReference type="PRINTS" id="PR00702">
    <property type="entry name" value="ACRIFLAVINRP"/>
</dbReference>
<dbReference type="Gene3D" id="3.30.70.1320">
    <property type="entry name" value="Multidrug efflux transporter AcrB pore domain like"/>
    <property type="match status" value="1"/>
</dbReference>
<sequence>MWFTRVSIQNPVFATMMMLTLLVLGLFSYKRLSVEQFPDVKFPVVFVQTNYPGAAPEIVETEISRRVEQELSTVAGIKNIWSDSYQSNSVVVAEFELSVDPDRAVQDVREKVAAVKNAFRKEVGEPTVGRFNPNDRPIISVAVTAPKMAKRQLTTRADQYIAKQFQMIRGVGSAELVGGIRRVIRIEIDPARMQSHSMAVDQVINALKTENQEVPIGNVEYQETERVVQIRGRLQSPEQFRKLVVGRRGGEVVTLGDVATVVDTEEERSSLARVNGQDAVTIDVRKIDKANTIEVADGVIATVERLNKELAAEGITLQVIGDSSKGIRNSLADVKKTLLEGAALTVVIVFLFLGSWRSTIITGLTLPVALIGTFFFLQLFGFSINVMTLMALSLCVGLLIDDAIVVRENIVRHAEMGKSHYQASLDGTQEIGLAVLATTLTIVAVFLPVGFMGGIIGRFFYPFGITVVAAVLISMFVSFTLDPMLSSVWRDPHAHGMKHRGPIGFVLDWFDSAMTRLAQFYGRVIGWALGHRKSTLAIATVAIAGAFALVPIIGAEFLPKGDTGRLVVDFRTPIGSGLDYTASKVDQVEAALREFPEITEVYSSVNTNGSGGKHIARSELRLKPRKERISQFVLIPKLRERLSKVGGIEVRGIGVPDGPGGGEQPIFITIQGQDLEELKRIGTTVQERISRIKGVVDVQTSLRAAKPAYDVELDRQLASTVGLSLGQVGNTLRPLIAGETATVWKAPDGENYDVIVQLPKIDRKNADDIAKLPIMSSDVDPKTGQPMMIPLGQVAKVKESSGATLIKRRSLFRTVEISADVDGRPQGDVSADVQKVLDNLQMPQGYRFLQEGANQDMKESFGYAVSALAMGVIFIYIVLASQFGSFLQPVGIMMSLPLSLIGVFLALLAWRSTLNMFSIIGVIMLMGLVTKNAILLVDFVNHLRRDGMERMAAIIESGKVRLRPILMTTFAMIFGMLPMALAMGEGSEQRAPMAHAIIGGVITSTLLTLIVVPVVYTYLDSFGEWCKRKFGGNNAH</sequence>
<dbReference type="InterPro" id="IPR001036">
    <property type="entry name" value="Acrflvin-R"/>
</dbReference>
<feature type="transmembrane region" description="Helical" evidence="1">
    <location>
        <begin position="993"/>
        <end position="1019"/>
    </location>
</feature>
<feature type="transmembrane region" description="Helical" evidence="1">
    <location>
        <begin position="12"/>
        <end position="29"/>
    </location>
</feature>
<dbReference type="PANTHER" id="PTHR32063:SF0">
    <property type="entry name" value="SWARMING MOTILITY PROTEIN SWRC"/>
    <property type="match status" value="1"/>
</dbReference>
<feature type="transmembrane region" description="Helical" evidence="1">
    <location>
        <begin position="459"/>
        <end position="481"/>
    </location>
</feature>
<dbReference type="EMBL" id="JARRAF010000043">
    <property type="protein sequence ID" value="MDK2126611.1"/>
    <property type="molecule type" value="Genomic_DNA"/>
</dbReference>
<feature type="transmembrane region" description="Helical" evidence="1">
    <location>
        <begin position="861"/>
        <end position="879"/>
    </location>
</feature>
<feature type="transmembrane region" description="Helical" evidence="1">
    <location>
        <begin position="916"/>
        <end position="941"/>
    </location>
</feature>
<feature type="transmembrane region" description="Helical" evidence="1">
    <location>
        <begin position="891"/>
        <end position="910"/>
    </location>
</feature>
<dbReference type="Gene3D" id="3.30.70.1440">
    <property type="entry name" value="Multidrug efflux transporter AcrB pore domain"/>
    <property type="match status" value="1"/>
</dbReference>
<dbReference type="InterPro" id="IPR027463">
    <property type="entry name" value="AcrB_DN_DC_subdom"/>
</dbReference>
<keyword evidence="3" id="KW-1185">Reference proteome</keyword>
<dbReference type="SUPFAM" id="SSF82693">
    <property type="entry name" value="Multidrug efflux transporter AcrB pore domain, PN1, PN2, PC1 and PC2 subdomains"/>
    <property type="match status" value="3"/>
</dbReference>
<evidence type="ECO:0000313" key="3">
    <source>
        <dbReference type="Proteomes" id="UP001172778"/>
    </source>
</evidence>
<dbReference type="PANTHER" id="PTHR32063">
    <property type="match status" value="1"/>
</dbReference>
<reference evidence="2" key="1">
    <citation type="submission" date="2023-03" db="EMBL/GenBank/DDBJ databases">
        <title>Chitinimonas shenzhenensis gen. nov., sp. nov., a novel member of family Burkholderiaceae isolated from activated sludge collected in Shen Zhen, China.</title>
        <authorList>
            <person name="Wang X."/>
        </authorList>
    </citation>
    <scope>NUCLEOTIDE SEQUENCE</scope>
    <source>
        <strain evidence="2">DQS-5</strain>
    </source>
</reference>
<dbReference type="Pfam" id="PF00873">
    <property type="entry name" value="ACR_tran"/>
    <property type="match status" value="1"/>
</dbReference>
<feature type="transmembrane region" description="Helical" evidence="1">
    <location>
        <begin position="431"/>
        <end position="453"/>
    </location>
</feature>